<evidence type="ECO:0000313" key="1">
    <source>
        <dbReference type="EMBL" id="MBE9040152.1"/>
    </source>
</evidence>
<comment type="caution">
    <text evidence="1">The sequence shown here is derived from an EMBL/GenBank/DDBJ whole genome shotgun (WGS) entry which is preliminary data.</text>
</comment>
<dbReference type="RefSeq" id="WP_264320411.1">
    <property type="nucleotide sequence ID" value="NZ_JADEXN010000060.1"/>
</dbReference>
<proteinExistence type="predicted"/>
<organism evidence="1 2">
    <name type="scientific">Zarconia navalis LEGE 11467</name>
    <dbReference type="NCBI Taxonomy" id="1828826"/>
    <lineage>
        <taxon>Bacteria</taxon>
        <taxon>Bacillati</taxon>
        <taxon>Cyanobacteriota</taxon>
        <taxon>Cyanophyceae</taxon>
        <taxon>Oscillatoriophycideae</taxon>
        <taxon>Oscillatoriales</taxon>
        <taxon>Oscillatoriales incertae sedis</taxon>
        <taxon>Zarconia</taxon>
        <taxon>Zarconia navalis</taxon>
    </lineage>
</organism>
<dbReference type="Pfam" id="PF11209">
    <property type="entry name" value="LmeA"/>
    <property type="match status" value="1"/>
</dbReference>
<sequence>MDLLTILLSSLLSALSPMGLILDETLEGTIRDRFEEVEALQVRIDNAPSHQILAGKVERVRVAGRGLWLPPLIEGGDNDRPSLRIALLEVETDPIDLDLDRLNDGIEALEKPLQAGIRLVLEEEDLDRALSSGTASAEVPTFEMGDYSIIAPQIDFTDENRVQVQVAVRQKGDRESLSVAIESGLQVRQGRYLEFVEPSISVNGEEAAPEILVGILGAAGQWDLDRLTPPGTIVRLLRWHLTPDGLDVAAFVSIDNGQSR</sequence>
<keyword evidence="2" id="KW-1185">Reference proteome</keyword>
<protein>
    <submittedName>
        <fullName evidence="1">DUF2993 domain-containing protein</fullName>
    </submittedName>
</protein>
<reference evidence="1" key="1">
    <citation type="submission" date="2020-10" db="EMBL/GenBank/DDBJ databases">
        <authorList>
            <person name="Castelo-Branco R."/>
            <person name="Eusebio N."/>
            <person name="Adriana R."/>
            <person name="Vieira A."/>
            <person name="Brugerolle De Fraissinette N."/>
            <person name="Rezende De Castro R."/>
            <person name="Schneider M.P."/>
            <person name="Vasconcelos V."/>
            <person name="Leao P.N."/>
        </authorList>
    </citation>
    <scope>NUCLEOTIDE SEQUENCE</scope>
    <source>
        <strain evidence="1">LEGE 11467</strain>
    </source>
</reference>
<dbReference type="InterPro" id="IPR021373">
    <property type="entry name" value="DUF2993"/>
</dbReference>
<name>A0A928VTU3_9CYAN</name>
<gene>
    <name evidence="1" type="ORF">IQ235_05015</name>
</gene>
<dbReference type="EMBL" id="JADEXN010000060">
    <property type="protein sequence ID" value="MBE9040152.1"/>
    <property type="molecule type" value="Genomic_DNA"/>
</dbReference>
<accession>A0A928VTU3</accession>
<dbReference type="AlphaFoldDB" id="A0A928VTU3"/>
<dbReference type="Proteomes" id="UP000621799">
    <property type="component" value="Unassembled WGS sequence"/>
</dbReference>
<evidence type="ECO:0000313" key="2">
    <source>
        <dbReference type="Proteomes" id="UP000621799"/>
    </source>
</evidence>